<dbReference type="GeneID" id="63827864"/>
<dbReference type="PANTHER" id="PTHR31912">
    <property type="entry name" value="IP13529P"/>
    <property type="match status" value="1"/>
</dbReference>
<dbReference type="InParanoid" id="A0A165D6Q0"/>
<dbReference type="AlphaFoldDB" id="A0A165D6Q0"/>
<sequence>MIKWTHHLSPELQAFMWAHGNKHYFISELAQLQDGHLIMSTAWFHHQSHGSLPHDVHVSCSEVTKGQHIYTSFIKAWGDDVSGNQSKQYNEHTNIYFAHANVPHEKLAQEYFINFTSTSQHTSAIKQFDAMMTDTVYSKLVWHVTYDCINQEEILFHMELIIFPADNPQQQAVIKQIEVAGLGVAKTSGVKDKLAEHWIVKLLRYAKVLLIAGDIHQDTPIEVLHTYLLGADKYAWHYLHTTWTPKQCEAFTIKLQSLFIDGLTISPLHSSYIMQSCNDLIGKHLKALQQLMIFHLDESLSLLWVPEIDNMDKCLSDVQILVSNIFVKPKLHILSHLTEDICRHGSLILYATEIFECFNAIFWIRDIVWTFADLAHFKHQVSSRCSIRKYFDNIELKPGMVHCKAKSQAVTYLWQDLHIHVSSAAGWYKGHSVISKYGDYCLVESCIAAELANRTIIDQIVAILAPAAAHLSEKVQSLINILFIVDVQHNCFDKKCKASGQCAIRQEHTETMLAQAFIENTDDTHFLLNLHTLHNAVLLRKILPHSLTKLISYLQDRIAEHKKMAAALSFTLQCMKRPH</sequence>
<reference evidence="1 2" key="1">
    <citation type="journal article" date="2016" name="Mol. Biol. Evol.">
        <title>Comparative Genomics of Early-Diverging Mushroom-Forming Fungi Provides Insights into the Origins of Lignocellulose Decay Capabilities.</title>
        <authorList>
            <person name="Nagy L.G."/>
            <person name="Riley R."/>
            <person name="Tritt A."/>
            <person name="Adam C."/>
            <person name="Daum C."/>
            <person name="Floudas D."/>
            <person name="Sun H."/>
            <person name="Yadav J.S."/>
            <person name="Pangilinan J."/>
            <person name="Larsson K.H."/>
            <person name="Matsuura K."/>
            <person name="Barry K."/>
            <person name="Labutti K."/>
            <person name="Kuo R."/>
            <person name="Ohm R.A."/>
            <person name="Bhattacharya S.S."/>
            <person name="Shirouzu T."/>
            <person name="Yoshinaga Y."/>
            <person name="Martin F.M."/>
            <person name="Grigoriev I.V."/>
            <person name="Hibbett D.S."/>
        </authorList>
    </citation>
    <scope>NUCLEOTIDE SEQUENCE [LARGE SCALE GENOMIC DNA]</scope>
    <source>
        <strain evidence="1 2">93-53</strain>
    </source>
</reference>
<organism evidence="1 2">
    <name type="scientific">Laetiporus sulphureus 93-53</name>
    <dbReference type="NCBI Taxonomy" id="1314785"/>
    <lineage>
        <taxon>Eukaryota</taxon>
        <taxon>Fungi</taxon>
        <taxon>Dikarya</taxon>
        <taxon>Basidiomycota</taxon>
        <taxon>Agaricomycotina</taxon>
        <taxon>Agaricomycetes</taxon>
        <taxon>Polyporales</taxon>
        <taxon>Laetiporus</taxon>
    </lineage>
</organism>
<gene>
    <name evidence="1" type="ORF">LAESUDRAFT_737961</name>
</gene>
<dbReference type="STRING" id="1314785.A0A165D6Q0"/>
<evidence type="ECO:0000313" key="1">
    <source>
        <dbReference type="EMBL" id="KZT04254.1"/>
    </source>
</evidence>
<accession>A0A165D6Q0</accession>
<protein>
    <submittedName>
        <fullName evidence="1">Uncharacterized protein</fullName>
    </submittedName>
</protein>
<dbReference type="PANTHER" id="PTHR31912:SF34">
    <property type="entry name" value="NOTOCHORD-RELATED PROTEIN"/>
    <property type="match status" value="1"/>
</dbReference>
<evidence type="ECO:0000313" key="2">
    <source>
        <dbReference type="Proteomes" id="UP000076871"/>
    </source>
</evidence>
<dbReference type="OrthoDB" id="2791548at2759"/>
<keyword evidence="2" id="KW-1185">Reference proteome</keyword>
<proteinExistence type="predicted"/>
<dbReference type="Proteomes" id="UP000076871">
    <property type="component" value="Unassembled WGS sequence"/>
</dbReference>
<dbReference type="RefSeq" id="XP_040761994.1">
    <property type="nucleotide sequence ID" value="XM_040910835.1"/>
</dbReference>
<name>A0A165D6Q0_9APHY</name>
<dbReference type="EMBL" id="KV427637">
    <property type="protein sequence ID" value="KZT04254.1"/>
    <property type="molecule type" value="Genomic_DNA"/>
</dbReference>